<dbReference type="AlphaFoldDB" id="A0A401J4K0"/>
<protein>
    <recommendedName>
        <fullName evidence="3">SOS response-associated peptidase YedK</fullName>
    </recommendedName>
</protein>
<dbReference type="Proteomes" id="UP000290975">
    <property type="component" value="Unassembled WGS sequence"/>
</dbReference>
<comment type="caution">
    <text evidence="1">The sequence shown here is derived from an EMBL/GenBank/DDBJ whole genome shotgun (WGS) entry which is preliminary data.</text>
</comment>
<dbReference type="Gene3D" id="3.90.1680.10">
    <property type="entry name" value="SOS response associated peptidase-like"/>
    <property type="match status" value="1"/>
</dbReference>
<proteinExistence type="predicted"/>
<gene>
    <name evidence="1" type="ORF">MBESOW_P2833</name>
</gene>
<keyword evidence="2" id="KW-1185">Reference proteome</keyword>
<evidence type="ECO:0000313" key="2">
    <source>
        <dbReference type="Proteomes" id="UP000290975"/>
    </source>
</evidence>
<evidence type="ECO:0000313" key="1">
    <source>
        <dbReference type="EMBL" id="GBH31576.1"/>
    </source>
</evidence>
<reference evidence="1 2" key="1">
    <citation type="submission" date="2014-12" db="EMBL/GenBank/DDBJ databases">
        <title>Whole genome sequencing of Sphingobium xenophagum OW59.</title>
        <authorList>
            <person name="Ohta Y."/>
            <person name="Nishi S."/>
            <person name="Hatada Y."/>
        </authorList>
    </citation>
    <scope>NUCLEOTIDE SEQUENCE [LARGE SCALE GENOMIC DNA]</scope>
    <source>
        <strain evidence="1 2">OW59</strain>
    </source>
</reference>
<accession>A0A401J4K0</accession>
<dbReference type="EMBL" id="BBQY01000019">
    <property type="protein sequence ID" value="GBH31576.1"/>
    <property type="molecule type" value="Genomic_DNA"/>
</dbReference>
<dbReference type="SUPFAM" id="SSF143081">
    <property type="entry name" value="BB1717-like"/>
    <property type="match status" value="1"/>
</dbReference>
<organism evidence="1 2">
    <name type="scientific">Sphingobium xenophagum</name>
    <dbReference type="NCBI Taxonomy" id="121428"/>
    <lineage>
        <taxon>Bacteria</taxon>
        <taxon>Pseudomonadati</taxon>
        <taxon>Pseudomonadota</taxon>
        <taxon>Alphaproteobacteria</taxon>
        <taxon>Sphingomonadales</taxon>
        <taxon>Sphingomonadaceae</taxon>
        <taxon>Sphingobium</taxon>
    </lineage>
</organism>
<dbReference type="InterPro" id="IPR036590">
    <property type="entry name" value="SRAP-like"/>
</dbReference>
<evidence type="ECO:0008006" key="3">
    <source>
        <dbReference type="Google" id="ProtNLM"/>
    </source>
</evidence>
<name>A0A401J4K0_SPHXE</name>
<sequence length="205" mass="22303">MTHLIRCRAAASEIATLFDAKPDPALDWLPTIWPGEKAIVVTSGARGRHLHALPWGLPRDPISRTRGDRPRTTLFAREITGNSRAPLGLDLLERCLIAVEDVAYPIGEKGHRTRSWLGLWDVPICAWAGLCSPDPATGGFAGMLTVANACADPVSQTMPILLPPSQWDAWLAGASLLALEQAYDNDAFYLERTPEVWASGDVPED</sequence>
<dbReference type="RefSeq" id="WP_006963484.1">
    <property type="nucleotide sequence ID" value="NZ_BBQY01000019.1"/>
</dbReference>